<evidence type="ECO:0000256" key="1">
    <source>
        <dbReference type="SAM" id="Phobius"/>
    </source>
</evidence>
<accession>A0AA88D6H5</accession>
<dbReference type="AlphaFoldDB" id="A0AA88D6H5"/>
<keyword evidence="3" id="KW-1185">Reference proteome</keyword>
<proteinExistence type="predicted"/>
<evidence type="ECO:0000313" key="3">
    <source>
        <dbReference type="Proteomes" id="UP001187192"/>
    </source>
</evidence>
<comment type="caution">
    <text evidence="2">The sequence shown here is derived from an EMBL/GenBank/DDBJ whole genome shotgun (WGS) entry which is preliminary data.</text>
</comment>
<feature type="transmembrane region" description="Helical" evidence="1">
    <location>
        <begin position="111"/>
        <end position="132"/>
    </location>
</feature>
<sequence>MGEKEQGYNPRERKCVAGESHRRGPMRCCSVGDCPDLTFYRVRHCRRAVVCPLLLFAMSSGDDRHDFGQNHREPPKWLFGQAHRDVERECNYKARGRHGHRWRWLGIFDDGLQILLAAALGVISAAALGAFFRVTTFL</sequence>
<protein>
    <submittedName>
        <fullName evidence="2">Uncharacterized protein</fullName>
    </submittedName>
</protein>
<reference evidence="2" key="1">
    <citation type="submission" date="2023-07" db="EMBL/GenBank/DDBJ databases">
        <title>draft genome sequence of fig (Ficus carica).</title>
        <authorList>
            <person name="Takahashi T."/>
            <person name="Nishimura K."/>
        </authorList>
    </citation>
    <scope>NUCLEOTIDE SEQUENCE</scope>
</reference>
<dbReference type="EMBL" id="BTGU01000022">
    <property type="protein sequence ID" value="GMN46195.1"/>
    <property type="molecule type" value="Genomic_DNA"/>
</dbReference>
<keyword evidence="1" id="KW-0472">Membrane</keyword>
<dbReference type="Proteomes" id="UP001187192">
    <property type="component" value="Unassembled WGS sequence"/>
</dbReference>
<name>A0AA88D6H5_FICCA</name>
<keyword evidence="1" id="KW-0812">Transmembrane</keyword>
<gene>
    <name evidence="2" type="ORF">TIFTF001_015378</name>
</gene>
<keyword evidence="1" id="KW-1133">Transmembrane helix</keyword>
<evidence type="ECO:0000313" key="2">
    <source>
        <dbReference type="EMBL" id="GMN46195.1"/>
    </source>
</evidence>
<organism evidence="2 3">
    <name type="scientific">Ficus carica</name>
    <name type="common">Common fig</name>
    <dbReference type="NCBI Taxonomy" id="3494"/>
    <lineage>
        <taxon>Eukaryota</taxon>
        <taxon>Viridiplantae</taxon>
        <taxon>Streptophyta</taxon>
        <taxon>Embryophyta</taxon>
        <taxon>Tracheophyta</taxon>
        <taxon>Spermatophyta</taxon>
        <taxon>Magnoliopsida</taxon>
        <taxon>eudicotyledons</taxon>
        <taxon>Gunneridae</taxon>
        <taxon>Pentapetalae</taxon>
        <taxon>rosids</taxon>
        <taxon>fabids</taxon>
        <taxon>Rosales</taxon>
        <taxon>Moraceae</taxon>
        <taxon>Ficeae</taxon>
        <taxon>Ficus</taxon>
    </lineage>
</organism>